<dbReference type="InterPro" id="IPR006059">
    <property type="entry name" value="SBP"/>
</dbReference>
<organism evidence="4">
    <name type="scientific">Candidatus Caldatribacterium californiense</name>
    <dbReference type="NCBI Taxonomy" id="1454726"/>
    <lineage>
        <taxon>Bacteria</taxon>
        <taxon>Pseudomonadati</taxon>
        <taxon>Atribacterota</taxon>
        <taxon>Atribacteria</taxon>
        <taxon>Atribacterales</taxon>
        <taxon>Candidatus Caldatribacteriaceae</taxon>
        <taxon>Candidatus Caldatribacterium</taxon>
    </lineage>
</organism>
<proteinExistence type="inferred from homology"/>
<evidence type="ECO:0000256" key="1">
    <source>
        <dbReference type="ARBA" id="ARBA00004418"/>
    </source>
</evidence>
<feature type="chain" id="PRO_5031153439" evidence="3">
    <location>
        <begin position="27"/>
        <end position="409"/>
    </location>
</feature>
<dbReference type="InterPro" id="IPR050490">
    <property type="entry name" value="Bact_solute-bd_prot1"/>
</dbReference>
<dbReference type="Pfam" id="PF01547">
    <property type="entry name" value="SBP_bac_1"/>
    <property type="match status" value="1"/>
</dbReference>
<dbReference type="AlphaFoldDB" id="A0A7V3YHQ0"/>
<reference evidence="4" key="1">
    <citation type="journal article" date="2020" name="mSystems">
        <title>Genome- and Community-Level Interaction Insights into Carbon Utilization and Element Cycling Functions of Hydrothermarchaeota in Hydrothermal Sediment.</title>
        <authorList>
            <person name="Zhou Z."/>
            <person name="Liu Y."/>
            <person name="Xu W."/>
            <person name="Pan J."/>
            <person name="Luo Z.H."/>
            <person name="Li M."/>
        </authorList>
    </citation>
    <scope>NUCLEOTIDE SEQUENCE [LARGE SCALE GENOMIC DNA]</scope>
    <source>
        <strain evidence="4">SpSt-747</strain>
    </source>
</reference>
<dbReference type="Gene3D" id="3.40.190.10">
    <property type="entry name" value="Periplasmic binding protein-like II"/>
    <property type="match status" value="2"/>
</dbReference>
<accession>A0A7V3YHQ0</accession>
<dbReference type="GO" id="GO:0042597">
    <property type="term" value="C:periplasmic space"/>
    <property type="evidence" value="ECO:0007669"/>
    <property type="project" value="UniProtKB-SubCell"/>
</dbReference>
<comment type="caution">
    <text evidence="4">The sequence shown here is derived from an EMBL/GenBank/DDBJ whole genome shotgun (WGS) entry which is preliminary data.</text>
</comment>
<name>A0A7V3YHQ0_9BACT</name>
<comment type="subcellular location">
    <subcellularLocation>
        <location evidence="1">Periplasm</location>
    </subcellularLocation>
</comment>
<feature type="signal peptide" evidence="3">
    <location>
        <begin position="1"/>
        <end position="26"/>
    </location>
</feature>
<comment type="similarity">
    <text evidence="2">Belongs to the bacterial solute-binding protein 1 family.</text>
</comment>
<dbReference type="PANTHER" id="PTHR43649">
    <property type="entry name" value="ARABINOSE-BINDING PROTEIN-RELATED"/>
    <property type="match status" value="1"/>
</dbReference>
<dbReference type="EMBL" id="DTFV01000119">
    <property type="protein sequence ID" value="HGI31299.1"/>
    <property type="molecule type" value="Genomic_DNA"/>
</dbReference>
<evidence type="ECO:0000313" key="4">
    <source>
        <dbReference type="EMBL" id="HGI31299.1"/>
    </source>
</evidence>
<evidence type="ECO:0000256" key="3">
    <source>
        <dbReference type="SAM" id="SignalP"/>
    </source>
</evidence>
<sequence>MKRGSWWFFVILACVAGLSLSGMAFAEEIRVAIQSFAHEALKPFIEQFETQTGIKVILESMPSSGTDALTKLTTYYRAGQSPYDVVSDADEASPAFARAGWLEPLNDVLPPDFFDDFPPSMLESEKVWNWLDDKVYRVRHSFEFGYFFYRKDWFDEMGLLPPATWEEMVDIGKKFTAQGKIGVEDALSKPALLYVYVAYLTIQAGGNPFAFDEGFKTAVKFIHDMIYEYQVFPKEALNKNYDQINEDYMNDRVAMMRQWPYFYSVTRSNTEWYREGKAEIALPPRGPVSNASWAGGWGWEIPKFAKNKEGAKKFIQFILSKEIAPKLARANSWFMNPRYSVMAELGDEGLAKYMKWYSDNNVPAPRPYHPRVAEAQNIVDDVVSAYLIGQMTLEEAVEQGKKMMAELGE</sequence>
<protein>
    <submittedName>
        <fullName evidence="4">Extracellular solute-binding protein</fullName>
    </submittedName>
</protein>
<dbReference type="SUPFAM" id="SSF53850">
    <property type="entry name" value="Periplasmic binding protein-like II"/>
    <property type="match status" value="1"/>
</dbReference>
<dbReference type="PANTHER" id="PTHR43649:SF12">
    <property type="entry name" value="DIACETYLCHITOBIOSE BINDING PROTEIN DASA"/>
    <property type="match status" value="1"/>
</dbReference>
<keyword evidence="3" id="KW-0732">Signal</keyword>
<gene>
    <name evidence="4" type="ORF">ENV30_08360</name>
</gene>
<evidence type="ECO:0000256" key="2">
    <source>
        <dbReference type="ARBA" id="ARBA00008520"/>
    </source>
</evidence>